<keyword evidence="1" id="KW-0812">Transmembrane</keyword>
<dbReference type="AlphaFoldDB" id="A0A812QYA3"/>
<feature type="transmembrane region" description="Helical" evidence="1">
    <location>
        <begin position="225"/>
        <end position="248"/>
    </location>
</feature>
<dbReference type="Proteomes" id="UP000604046">
    <property type="component" value="Unassembled WGS sequence"/>
</dbReference>
<feature type="transmembrane region" description="Helical" evidence="1">
    <location>
        <begin position="157"/>
        <end position="175"/>
    </location>
</feature>
<accession>A0A812QYA3</accession>
<feature type="transmembrane region" description="Helical" evidence="1">
    <location>
        <begin position="470"/>
        <end position="492"/>
    </location>
</feature>
<sequence>MALFLLQFPGSLAPDDLLSCNFVVFLGCALDDPTWKDAAVDLRCVGVSLLSKPEVELWLQCGGDMGFRDSFGTALVDLLIDDEARKFLESAELSQEQAELAPDWSSWVVCAVALLAAVAAVALERAAAKRCGVDAGCDEDVYQEGAKRMVARAFARCVWFSFLWRLLEVIVARLWYGGAVANFDPRFWFPLATFFYLAPAIAIYGPKKLLQHPVLVLASSSPAAYVAALVRALVLEGLHLVAVFYLWALPGVDHQMLEGLLSPGLNQNLLELGSRVHNVWKDTHNSLQSHWLFQWAGPVTPFEFWEFDNHSAMACVFLLVFLLSLHLVGGLLRFCLPRTSQNWQSCGGKAQVVDMQQAATELLKLQPGQFAEVSQGIKPVRGFSWLGGGLYVKLLVMLLDVGLDINTILVFLSGKQYVVAGLVAFVIARITQMYILKPWNLLQAVKDSVARGILRRDLLHFMEEEQRSEAFFCAIFTGYSLFFVVTAGEMLIQYVSLWMSLISFASYMVQVCDLDFHLSLALALMHHKNPAAPT</sequence>
<protein>
    <submittedName>
        <fullName evidence="2">Uncharacterized protein</fullName>
    </submittedName>
</protein>
<feature type="transmembrane region" description="Helical" evidence="1">
    <location>
        <begin position="104"/>
        <end position="123"/>
    </location>
</feature>
<feature type="transmembrane region" description="Helical" evidence="1">
    <location>
        <begin position="187"/>
        <end position="204"/>
    </location>
</feature>
<reference evidence="2" key="1">
    <citation type="submission" date="2021-02" db="EMBL/GenBank/DDBJ databases">
        <authorList>
            <person name="Dougan E. K."/>
            <person name="Rhodes N."/>
            <person name="Thang M."/>
            <person name="Chan C."/>
        </authorList>
    </citation>
    <scope>NUCLEOTIDE SEQUENCE</scope>
</reference>
<proteinExistence type="predicted"/>
<feature type="transmembrane region" description="Helical" evidence="1">
    <location>
        <begin position="390"/>
        <end position="411"/>
    </location>
</feature>
<evidence type="ECO:0000313" key="2">
    <source>
        <dbReference type="EMBL" id="CAE7408715.1"/>
    </source>
</evidence>
<name>A0A812QYA3_9DINO</name>
<evidence type="ECO:0000313" key="3">
    <source>
        <dbReference type="Proteomes" id="UP000604046"/>
    </source>
</evidence>
<comment type="caution">
    <text evidence="2">The sequence shown here is derived from an EMBL/GenBank/DDBJ whole genome shotgun (WGS) entry which is preliminary data.</text>
</comment>
<gene>
    <name evidence="2" type="ORF">SNAT2548_LOCUS22227</name>
</gene>
<keyword evidence="1" id="KW-1133">Transmembrane helix</keyword>
<dbReference type="EMBL" id="CAJNDS010002280">
    <property type="protein sequence ID" value="CAE7408715.1"/>
    <property type="molecule type" value="Genomic_DNA"/>
</dbReference>
<keyword evidence="1" id="KW-0472">Membrane</keyword>
<organism evidence="2 3">
    <name type="scientific">Symbiodinium natans</name>
    <dbReference type="NCBI Taxonomy" id="878477"/>
    <lineage>
        <taxon>Eukaryota</taxon>
        <taxon>Sar</taxon>
        <taxon>Alveolata</taxon>
        <taxon>Dinophyceae</taxon>
        <taxon>Suessiales</taxon>
        <taxon>Symbiodiniaceae</taxon>
        <taxon>Symbiodinium</taxon>
    </lineage>
</organism>
<evidence type="ECO:0000256" key="1">
    <source>
        <dbReference type="SAM" id="Phobius"/>
    </source>
</evidence>
<keyword evidence="3" id="KW-1185">Reference proteome</keyword>
<feature type="transmembrane region" description="Helical" evidence="1">
    <location>
        <begin position="311"/>
        <end position="332"/>
    </location>
</feature>